<organism evidence="1 2">
    <name type="scientific">Dreissena polymorpha</name>
    <name type="common">Zebra mussel</name>
    <name type="synonym">Mytilus polymorpha</name>
    <dbReference type="NCBI Taxonomy" id="45954"/>
    <lineage>
        <taxon>Eukaryota</taxon>
        <taxon>Metazoa</taxon>
        <taxon>Spiralia</taxon>
        <taxon>Lophotrochozoa</taxon>
        <taxon>Mollusca</taxon>
        <taxon>Bivalvia</taxon>
        <taxon>Autobranchia</taxon>
        <taxon>Heteroconchia</taxon>
        <taxon>Euheterodonta</taxon>
        <taxon>Imparidentia</taxon>
        <taxon>Neoheterodontei</taxon>
        <taxon>Myida</taxon>
        <taxon>Dreissenoidea</taxon>
        <taxon>Dreissenidae</taxon>
        <taxon>Dreissena</taxon>
    </lineage>
</organism>
<reference evidence="1" key="1">
    <citation type="journal article" date="2019" name="bioRxiv">
        <title>The Genome of the Zebra Mussel, Dreissena polymorpha: A Resource for Invasive Species Research.</title>
        <authorList>
            <person name="McCartney M.A."/>
            <person name="Auch B."/>
            <person name="Kono T."/>
            <person name="Mallez S."/>
            <person name="Zhang Y."/>
            <person name="Obille A."/>
            <person name="Becker A."/>
            <person name="Abrahante J.E."/>
            <person name="Garbe J."/>
            <person name="Badalamenti J.P."/>
            <person name="Herman A."/>
            <person name="Mangelson H."/>
            <person name="Liachko I."/>
            <person name="Sullivan S."/>
            <person name="Sone E.D."/>
            <person name="Koren S."/>
            <person name="Silverstein K.A.T."/>
            <person name="Beckman K.B."/>
            <person name="Gohl D.M."/>
        </authorList>
    </citation>
    <scope>NUCLEOTIDE SEQUENCE</scope>
    <source>
        <strain evidence="1">Duluth1</strain>
        <tissue evidence="1">Whole animal</tissue>
    </source>
</reference>
<gene>
    <name evidence="1" type="ORF">DPMN_026820</name>
</gene>
<comment type="caution">
    <text evidence="1">The sequence shown here is derived from an EMBL/GenBank/DDBJ whole genome shotgun (WGS) entry which is preliminary data.</text>
</comment>
<dbReference type="AlphaFoldDB" id="A0A9D4REZ1"/>
<reference evidence="1" key="2">
    <citation type="submission" date="2020-11" db="EMBL/GenBank/DDBJ databases">
        <authorList>
            <person name="McCartney M.A."/>
            <person name="Auch B."/>
            <person name="Kono T."/>
            <person name="Mallez S."/>
            <person name="Becker A."/>
            <person name="Gohl D.M."/>
            <person name="Silverstein K.A.T."/>
            <person name="Koren S."/>
            <person name="Bechman K.B."/>
            <person name="Herman A."/>
            <person name="Abrahante J.E."/>
            <person name="Garbe J."/>
        </authorList>
    </citation>
    <scope>NUCLEOTIDE SEQUENCE</scope>
    <source>
        <strain evidence="1">Duluth1</strain>
        <tissue evidence="1">Whole animal</tissue>
    </source>
</reference>
<protein>
    <submittedName>
        <fullName evidence="1">Uncharacterized protein</fullName>
    </submittedName>
</protein>
<accession>A0A9D4REZ1</accession>
<name>A0A9D4REZ1_DREPO</name>
<dbReference type="Proteomes" id="UP000828390">
    <property type="component" value="Unassembled WGS sequence"/>
</dbReference>
<sequence length="71" mass="7949">MGGFQKENDKELHLAPSTATATYVASRPGMCSLLSPAGHKTIQVSYTQFMKERNWEKTFSQTEAGFCNILY</sequence>
<evidence type="ECO:0000313" key="1">
    <source>
        <dbReference type="EMBL" id="KAH3863820.1"/>
    </source>
</evidence>
<evidence type="ECO:0000313" key="2">
    <source>
        <dbReference type="Proteomes" id="UP000828390"/>
    </source>
</evidence>
<dbReference type="EMBL" id="JAIWYP010000002">
    <property type="protein sequence ID" value="KAH3863820.1"/>
    <property type="molecule type" value="Genomic_DNA"/>
</dbReference>
<keyword evidence="2" id="KW-1185">Reference proteome</keyword>
<proteinExistence type="predicted"/>